<evidence type="ECO:0000259" key="6">
    <source>
        <dbReference type="SMART" id="SM00752"/>
    </source>
</evidence>
<evidence type="ECO:0000313" key="7">
    <source>
        <dbReference type="EMBL" id="AZA81649.1"/>
    </source>
</evidence>
<dbReference type="InterPro" id="IPR011020">
    <property type="entry name" value="HTTM-like"/>
</dbReference>
<evidence type="ECO:0000256" key="1">
    <source>
        <dbReference type="ARBA" id="ARBA00004127"/>
    </source>
</evidence>
<gene>
    <name evidence="7" type="ORF">EG342_06885</name>
</gene>
<evidence type="ECO:0000256" key="2">
    <source>
        <dbReference type="ARBA" id="ARBA00022692"/>
    </source>
</evidence>
<keyword evidence="4 5" id="KW-0472">Membrane</keyword>
<evidence type="ECO:0000313" key="8">
    <source>
        <dbReference type="Proteomes" id="UP000279972"/>
    </source>
</evidence>
<feature type="transmembrane region" description="Helical" evidence="5">
    <location>
        <begin position="100"/>
        <end position="133"/>
    </location>
</feature>
<evidence type="ECO:0000256" key="5">
    <source>
        <dbReference type="SAM" id="Phobius"/>
    </source>
</evidence>
<dbReference type="EMBL" id="CP033924">
    <property type="protein sequence ID" value="AZA81649.1"/>
    <property type="molecule type" value="Genomic_DNA"/>
</dbReference>
<dbReference type="SMART" id="SM00752">
    <property type="entry name" value="HTTM"/>
    <property type="match status" value="1"/>
</dbReference>
<organism evidence="7 8">
    <name type="scientific">Chryseobacterium lactis</name>
    <dbReference type="NCBI Taxonomy" id="1241981"/>
    <lineage>
        <taxon>Bacteria</taxon>
        <taxon>Pseudomonadati</taxon>
        <taxon>Bacteroidota</taxon>
        <taxon>Flavobacteriia</taxon>
        <taxon>Flavobacteriales</taxon>
        <taxon>Weeksellaceae</taxon>
        <taxon>Chryseobacterium group</taxon>
        <taxon>Chryseobacterium</taxon>
    </lineage>
</organism>
<dbReference type="PANTHER" id="PTHR39535:SF2">
    <property type="entry name" value="HTTM DOMAIN-CONTAINING PROTEIN"/>
    <property type="match status" value="1"/>
</dbReference>
<feature type="transmembrane region" description="Helical" evidence="5">
    <location>
        <begin position="30"/>
        <end position="48"/>
    </location>
</feature>
<keyword evidence="2 5" id="KW-0812">Transmembrane</keyword>
<evidence type="ECO:0000256" key="3">
    <source>
        <dbReference type="ARBA" id="ARBA00022989"/>
    </source>
</evidence>
<comment type="subcellular location">
    <subcellularLocation>
        <location evidence="1">Endomembrane system</location>
        <topology evidence="1">Multi-pass membrane protein</topology>
    </subcellularLocation>
</comment>
<feature type="transmembrane region" description="Helical" evidence="5">
    <location>
        <begin position="264"/>
        <end position="292"/>
    </location>
</feature>
<dbReference type="InterPro" id="IPR052964">
    <property type="entry name" value="Sporulation_signal_mat"/>
</dbReference>
<keyword evidence="3 5" id="KW-1133">Transmembrane helix</keyword>
<proteinExistence type="predicted"/>
<accession>A0ABN5RLS8</accession>
<sequence>MSMSTLSKNKFNFEKNVIQNFLLYRKEDRMFFPFFRISIGLFFLVHFISTLSDFSLLYTDDGLIPLNVLSLLRVEVIPTLNIVLKLLNGFGVENIYTIYAYIILYILFCITLTVGLFSRFSAIVLLLLHIILFQSSNAYMYGVDYFKSIAMFYCAVFPVGSKLSLDATLFKKKEFNPSPYRNLLKIHLSIVYFTSGLDKAFGVNWWNGESIWKSFHLPGFESYIIENYDVLSSYPILPTFIGISTMCIELLYPLFMWKKSMKAYWLILVLGLHMGIIIAMNLYFFGALMILLNLSGFLNLEEKGQVAHVS</sequence>
<feature type="transmembrane region" description="Helical" evidence="5">
    <location>
        <begin position="236"/>
        <end position="257"/>
    </location>
</feature>
<keyword evidence="8" id="KW-1185">Reference proteome</keyword>
<evidence type="ECO:0000256" key="4">
    <source>
        <dbReference type="ARBA" id="ARBA00023136"/>
    </source>
</evidence>
<reference evidence="7 8" key="1">
    <citation type="submission" date="2018-11" db="EMBL/GenBank/DDBJ databases">
        <title>Proposal to divide the Flavobacteriaceae and reorganize its genera based on Amino Acid Identity values calculated from whole genome sequences.</title>
        <authorList>
            <person name="Nicholson A.C."/>
            <person name="Gulvik C.A."/>
            <person name="Whitney A.M."/>
            <person name="Humrighouse B.W."/>
            <person name="Bell M."/>
            <person name="Holmes B."/>
            <person name="Steigerwalt A.G."/>
            <person name="Villarma A."/>
            <person name="Sheth M."/>
            <person name="Batra D."/>
            <person name="Pryor J."/>
            <person name="Bernardet J.-F."/>
            <person name="Hugo C."/>
            <person name="Kampfer P."/>
            <person name="Newman J."/>
            <person name="McQuiston J.R."/>
        </authorList>
    </citation>
    <scope>NUCLEOTIDE SEQUENCE [LARGE SCALE GENOMIC DNA]</scope>
    <source>
        <strain evidence="7 8">KC_1864</strain>
    </source>
</reference>
<protein>
    <recommendedName>
        <fullName evidence="6">HTTM-like domain-containing protein</fullName>
    </recommendedName>
</protein>
<dbReference type="PANTHER" id="PTHR39535">
    <property type="entry name" value="SPORULATION-DELAYING PROTEIN SDPB"/>
    <property type="match status" value="1"/>
</dbReference>
<dbReference type="Proteomes" id="UP000279972">
    <property type="component" value="Chromosome"/>
</dbReference>
<name>A0ABN5RLS8_CHRLC</name>
<feature type="domain" description="HTTM-like" evidence="6">
    <location>
        <begin position="24"/>
        <end position="298"/>
    </location>
</feature>